<organism evidence="2 3">
    <name type="scientific">Natrialba aegyptia DSM 13077</name>
    <dbReference type="NCBI Taxonomy" id="1227491"/>
    <lineage>
        <taxon>Archaea</taxon>
        <taxon>Methanobacteriati</taxon>
        <taxon>Methanobacteriota</taxon>
        <taxon>Stenosarchaea group</taxon>
        <taxon>Halobacteria</taxon>
        <taxon>Halobacteriales</taxon>
        <taxon>Natrialbaceae</taxon>
        <taxon>Natrialba</taxon>
    </lineage>
</organism>
<evidence type="ECO:0000256" key="1">
    <source>
        <dbReference type="SAM" id="MobiDB-lite"/>
    </source>
</evidence>
<protein>
    <submittedName>
        <fullName evidence="2">Uncharacterized protein</fullName>
    </submittedName>
</protein>
<dbReference type="EMBL" id="AOIP01000031">
    <property type="protein sequence ID" value="ELZ04197.1"/>
    <property type="molecule type" value="Genomic_DNA"/>
</dbReference>
<proteinExistence type="predicted"/>
<feature type="region of interest" description="Disordered" evidence="1">
    <location>
        <begin position="1"/>
        <end position="36"/>
    </location>
</feature>
<dbReference type="PATRIC" id="fig|1227491.4.peg.2426"/>
<dbReference type="AlphaFoldDB" id="M0B0W5"/>
<dbReference type="RefSeq" id="WP_006665811.1">
    <property type="nucleotide sequence ID" value="NZ_AOIP01000031.1"/>
</dbReference>
<evidence type="ECO:0000313" key="2">
    <source>
        <dbReference type="EMBL" id="ELZ04197.1"/>
    </source>
</evidence>
<feature type="compositionally biased region" description="Acidic residues" evidence="1">
    <location>
        <begin position="10"/>
        <end position="22"/>
    </location>
</feature>
<sequence length="122" mass="13810">MTLTPTDAIADTELDDEGDGDTDTLITTSTRGDPNDEYQRLCEFELEVVDEPDGGTEPRRLITEQLLRHSQLWDAVALAAERDVSTVRIEEYNGTHPAFGHDSDGLYEFRGQYYRVRTAELE</sequence>
<accession>M0B0W5</accession>
<dbReference type="Proteomes" id="UP000011591">
    <property type="component" value="Unassembled WGS sequence"/>
</dbReference>
<reference evidence="2 3" key="1">
    <citation type="journal article" date="2014" name="PLoS Genet.">
        <title>Phylogenetically driven sequencing of extremely halophilic archaea reveals strategies for static and dynamic osmo-response.</title>
        <authorList>
            <person name="Becker E.A."/>
            <person name="Seitzer P.M."/>
            <person name="Tritt A."/>
            <person name="Larsen D."/>
            <person name="Krusor M."/>
            <person name="Yao A.I."/>
            <person name="Wu D."/>
            <person name="Madern D."/>
            <person name="Eisen J.A."/>
            <person name="Darling A.E."/>
            <person name="Facciotti M.T."/>
        </authorList>
    </citation>
    <scope>NUCLEOTIDE SEQUENCE [LARGE SCALE GENOMIC DNA]</scope>
    <source>
        <strain evidence="2 3">DSM 13077</strain>
    </source>
</reference>
<comment type="caution">
    <text evidence="2">The sequence shown here is derived from an EMBL/GenBank/DDBJ whole genome shotgun (WGS) entry which is preliminary data.</text>
</comment>
<keyword evidence="3" id="KW-1185">Reference proteome</keyword>
<dbReference type="OrthoDB" id="201863at2157"/>
<evidence type="ECO:0000313" key="3">
    <source>
        <dbReference type="Proteomes" id="UP000011591"/>
    </source>
</evidence>
<name>M0B0W5_9EURY</name>
<gene>
    <name evidence="2" type="ORF">C480_11811</name>
</gene>